<keyword evidence="6" id="KW-1185">Reference proteome</keyword>
<keyword evidence="1" id="KW-0677">Repeat</keyword>
<dbReference type="PROSITE" id="PS50297">
    <property type="entry name" value="ANK_REP_REGION"/>
    <property type="match status" value="2"/>
</dbReference>
<feature type="repeat" description="ANK" evidence="3">
    <location>
        <begin position="525"/>
        <end position="558"/>
    </location>
</feature>
<dbReference type="InterPro" id="IPR002110">
    <property type="entry name" value="Ankyrin_rpt"/>
</dbReference>
<evidence type="ECO:0000313" key="6">
    <source>
        <dbReference type="Proteomes" id="UP000028545"/>
    </source>
</evidence>
<accession>A0A084G7F2</accession>
<dbReference type="HOGENOM" id="CLU_387403_0_0_1"/>
<dbReference type="PROSITE" id="PS50088">
    <property type="entry name" value="ANK_REPEAT"/>
    <property type="match status" value="4"/>
</dbReference>
<keyword evidence="2 3" id="KW-0040">ANK repeat</keyword>
<dbReference type="KEGG" id="sapo:SAPIO_CDS4697"/>
<organism evidence="5 6">
    <name type="scientific">Pseudallescheria apiosperma</name>
    <name type="common">Scedosporium apiospermum</name>
    <dbReference type="NCBI Taxonomy" id="563466"/>
    <lineage>
        <taxon>Eukaryota</taxon>
        <taxon>Fungi</taxon>
        <taxon>Dikarya</taxon>
        <taxon>Ascomycota</taxon>
        <taxon>Pezizomycotina</taxon>
        <taxon>Sordariomycetes</taxon>
        <taxon>Hypocreomycetidae</taxon>
        <taxon>Microascales</taxon>
        <taxon>Microascaceae</taxon>
        <taxon>Scedosporium</taxon>
    </lineage>
</organism>
<dbReference type="PANTHER" id="PTHR24198">
    <property type="entry name" value="ANKYRIN REPEAT AND PROTEIN KINASE DOMAIN-CONTAINING PROTEIN"/>
    <property type="match status" value="1"/>
</dbReference>
<feature type="region of interest" description="Disordered" evidence="4">
    <location>
        <begin position="187"/>
        <end position="215"/>
    </location>
</feature>
<reference evidence="5 6" key="1">
    <citation type="journal article" date="2014" name="Genome Announc.">
        <title>Draft genome sequence of the pathogenic fungus Scedosporium apiospermum.</title>
        <authorList>
            <person name="Vandeputte P."/>
            <person name="Ghamrawi S."/>
            <person name="Rechenmann M."/>
            <person name="Iltis A."/>
            <person name="Giraud S."/>
            <person name="Fleury M."/>
            <person name="Thornton C."/>
            <person name="Delhaes L."/>
            <person name="Meyer W."/>
            <person name="Papon N."/>
            <person name="Bouchara J.P."/>
        </authorList>
    </citation>
    <scope>NUCLEOTIDE SEQUENCE [LARGE SCALE GENOMIC DNA]</scope>
    <source>
        <strain evidence="5 6">IHEM 14462</strain>
    </source>
</reference>
<evidence type="ECO:0000256" key="1">
    <source>
        <dbReference type="ARBA" id="ARBA00022737"/>
    </source>
</evidence>
<dbReference type="Pfam" id="PF12796">
    <property type="entry name" value="Ank_2"/>
    <property type="match status" value="3"/>
</dbReference>
<dbReference type="PANTHER" id="PTHR24198:SF165">
    <property type="entry name" value="ANKYRIN REPEAT-CONTAINING PROTEIN-RELATED"/>
    <property type="match status" value="1"/>
</dbReference>
<sequence length="713" mass="79011">MEAAAAFGLAANAMQMLEYAAKLIKTANKLRSHVGSLPVGMQEIEATAMSLVQSVDIVAQKSKDEQDQGLATICDSSLSLARELLDLMGAAKAITSKSGGSGGTTNIFRGTFRAIRIEKEASRIQSRLLYLQQQLSLHLTIQNRRDQGELKSSLDSITGRVFSIEEKIDSFILTRSGEISITKQPLIESPEAEVEPEVEVDSEGETETKANEEVGTVESALLSPTEARTSNPSHISIRSPRRFRCQDPSCVCSCHLNRYYKTPLFLRGLIGALKFRGSCRNHPTDLWEVKYWMPWWIANYNVYLLFERTASGSPSLGLKFQRRVDLSEPLLYCSYTRNTKGVKMALQNPVVSLDDIHFNEGYTALHVSKTLPPQIRADKFIEDDYSRSPMHLAWERIFNGRGHAQMLDCLRQLFPAEDFDDWGFSPLHEIILGLSHLLPPGLSRLGRNLDVNCRDAFGMTPLCWASSRGDVESMELLLDAGADVEAADSRGMTPLFFAVNAYAPQLRPLELLLLRGANPNHVDPNGYTALHFAAVNGTPLELVKALINAGADIDGGSRFNGTPLLLTAGANCVEIGEFLLQRGADRYQANKWGRTPLVSAVLENSAEFLDMLLEHGTAYERIDQGGRSILHYVAVSQHVEIARVLIAHGITGLDTELKNCNGFTAMDLFWMHGTDTDEDFKEAFFQLMSMLDPNWSTPEGSIVEEDDSETDEE</sequence>
<gene>
    <name evidence="5" type="ORF">SAPIO_CDS4697</name>
</gene>
<dbReference type="Proteomes" id="UP000028545">
    <property type="component" value="Unassembled WGS sequence"/>
</dbReference>
<feature type="compositionally biased region" description="Acidic residues" evidence="4">
    <location>
        <begin position="190"/>
        <end position="205"/>
    </location>
</feature>
<feature type="repeat" description="ANK" evidence="3">
    <location>
        <begin position="592"/>
        <end position="624"/>
    </location>
</feature>
<dbReference type="EMBL" id="JOWA01000094">
    <property type="protein sequence ID" value="KEZ43264.1"/>
    <property type="molecule type" value="Genomic_DNA"/>
</dbReference>
<comment type="caution">
    <text evidence="5">The sequence shown here is derived from an EMBL/GenBank/DDBJ whole genome shotgun (WGS) entry which is preliminary data.</text>
</comment>
<feature type="repeat" description="ANK" evidence="3">
    <location>
        <begin position="457"/>
        <end position="489"/>
    </location>
</feature>
<dbReference type="OMA" id="AEFWFPA"/>
<dbReference type="Gene3D" id="1.25.40.20">
    <property type="entry name" value="Ankyrin repeat-containing domain"/>
    <property type="match status" value="1"/>
</dbReference>
<dbReference type="SUPFAM" id="SSF48403">
    <property type="entry name" value="Ankyrin repeat"/>
    <property type="match status" value="2"/>
</dbReference>
<protein>
    <submittedName>
        <fullName evidence="5">Uncharacterized protein</fullName>
    </submittedName>
</protein>
<dbReference type="RefSeq" id="XP_016643063.1">
    <property type="nucleotide sequence ID" value="XM_016787184.1"/>
</dbReference>
<dbReference type="VEuPathDB" id="FungiDB:SAPIO_CDS4697"/>
<dbReference type="SMART" id="SM00248">
    <property type="entry name" value="ANK"/>
    <property type="match status" value="8"/>
</dbReference>
<feature type="repeat" description="ANK" evidence="3">
    <location>
        <begin position="490"/>
        <end position="524"/>
    </location>
</feature>
<proteinExistence type="predicted"/>
<evidence type="ECO:0000256" key="3">
    <source>
        <dbReference type="PROSITE-ProRule" id="PRU00023"/>
    </source>
</evidence>
<evidence type="ECO:0000256" key="2">
    <source>
        <dbReference type="ARBA" id="ARBA00023043"/>
    </source>
</evidence>
<evidence type="ECO:0000313" key="5">
    <source>
        <dbReference type="EMBL" id="KEZ43264.1"/>
    </source>
</evidence>
<dbReference type="InterPro" id="IPR036770">
    <property type="entry name" value="Ankyrin_rpt-contain_sf"/>
</dbReference>
<name>A0A084G7F2_PSEDA</name>
<dbReference type="AlphaFoldDB" id="A0A084G7F2"/>
<dbReference type="OrthoDB" id="4590769at2759"/>
<dbReference type="GeneID" id="27723769"/>
<evidence type="ECO:0000256" key="4">
    <source>
        <dbReference type="SAM" id="MobiDB-lite"/>
    </source>
</evidence>